<accession>A0A0E3V0E7</accession>
<sequence>MGICLARILCLQLLLIPLACFGANDGPPFDLKVFVGRSGPGFQVQATYVAPVNECQAYAFLTDYEGAKNIPGIRDSKVLFRTGNKIQVERIAEERVLFYPILLRSVLEFSEVSDKRQEFIQIEGDAKSYKGSWTIEPDKNGTRFTHHATFELDTSIPFFLIRFFIENSATRRFEIMAERVLLQKNTLSGSCGKFASL</sequence>
<feature type="domain" description="Coenzyme Q-binding protein COQ10 START" evidence="3">
    <location>
        <begin position="55"/>
        <end position="169"/>
    </location>
</feature>
<dbReference type="EMBL" id="CP007501">
    <property type="protein sequence ID" value="AKD25214.1"/>
    <property type="molecule type" value="Genomic_DNA"/>
</dbReference>
<evidence type="ECO:0000256" key="2">
    <source>
        <dbReference type="SAM" id="SignalP"/>
    </source>
</evidence>
<dbReference type="Proteomes" id="UP000061135">
    <property type="component" value="Chromosome"/>
</dbReference>
<evidence type="ECO:0000256" key="1">
    <source>
        <dbReference type="ARBA" id="ARBA00008918"/>
    </source>
</evidence>
<dbReference type="AlphaFoldDB" id="A0A0E3V0E7"/>
<evidence type="ECO:0000313" key="4">
    <source>
        <dbReference type="EMBL" id="AKD25214.1"/>
    </source>
</evidence>
<proteinExistence type="inferred from homology"/>
<name>A0A0E3V0E7_9BURK</name>
<dbReference type="PATRIC" id="fig|576611.7.peg.895"/>
<protein>
    <submittedName>
        <fullName evidence="4">Polyketide cyclase / dehydrase and lipid transport</fullName>
    </submittedName>
</protein>
<reference evidence="4 5" key="1">
    <citation type="submission" date="2014-03" db="EMBL/GenBank/DDBJ databases">
        <title>Genome of Polynucleobacter strain MWH-MoK4.</title>
        <authorList>
            <person name="Hahn M.W."/>
        </authorList>
    </citation>
    <scope>NUCLEOTIDE SEQUENCE [LARGE SCALE GENOMIC DNA]</scope>
    <source>
        <strain evidence="4 5">MWH-MoK4</strain>
    </source>
</reference>
<evidence type="ECO:0000313" key="5">
    <source>
        <dbReference type="Proteomes" id="UP000061135"/>
    </source>
</evidence>
<dbReference type="SUPFAM" id="SSF55961">
    <property type="entry name" value="Bet v1-like"/>
    <property type="match status" value="1"/>
</dbReference>
<dbReference type="InterPro" id="IPR005031">
    <property type="entry name" value="COQ10_START"/>
</dbReference>
<comment type="similarity">
    <text evidence="1">Belongs to the ribosome association toxin RatA family.</text>
</comment>
<keyword evidence="5" id="KW-1185">Reference proteome</keyword>
<dbReference type="InterPro" id="IPR023393">
    <property type="entry name" value="START-like_dom_sf"/>
</dbReference>
<feature type="signal peptide" evidence="2">
    <location>
        <begin position="1"/>
        <end position="22"/>
    </location>
</feature>
<dbReference type="KEGG" id="pdq:CL55_00008810"/>
<gene>
    <name evidence="4" type="ORF">CL55_00008810</name>
</gene>
<keyword evidence="2" id="KW-0732">Signal</keyword>
<dbReference type="HOGENOM" id="CLU_096459_0_0_4"/>
<feature type="chain" id="PRO_5002413603" evidence="2">
    <location>
        <begin position="23"/>
        <end position="197"/>
    </location>
</feature>
<dbReference type="Gene3D" id="3.30.530.20">
    <property type="match status" value="1"/>
</dbReference>
<evidence type="ECO:0000259" key="3">
    <source>
        <dbReference type="Pfam" id="PF03364"/>
    </source>
</evidence>
<organism evidence="4 5">
    <name type="scientific">Polynucleobacter duraquae</name>
    <dbReference type="NCBI Taxonomy" id="1835254"/>
    <lineage>
        <taxon>Bacteria</taxon>
        <taxon>Pseudomonadati</taxon>
        <taxon>Pseudomonadota</taxon>
        <taxon>Betaproteobacteria</taxon>
        <taxon>Burkholderiales</taxon>
        <taxon>Burkholderiaceae</taxon>
        <taxon>Polynucleobacter</taxon>
    </lineage>
</organism>
<dbReference type="Pfam" id="PF03364">
    <property type="entry name" value="Polyketide_cyc"/>
    <property type="match status" value="1"/>
</dbReference>
<dbReference type="STRING" id="1835254.CL55_00008810"/>